<reference evidence="2 3" key="1">
    <citation type="submission" date="2017-12" db="EMBL/GenBank/DDBJ databases">
        <title>Phylogenetic diversity of female urinary microbiome.</title>
        <authorList>
            <person name="Thomas-White K."/>
            <person name="Wolfe A.J."/>
        </authorList>
    </citation>
    <scope>NUCLEOTIDE SEQUENCE [LARGE SCALE GENOMIC DNA]</scope>
    <source>
        <strain evidence="2 3">UMB0402</strain>
    </source>
</reference>
<dbReference type="InterPro" id="IPR036249">
    <property type="entry name" value="Thioredoxin-like_sf"/>
</dbReference>
<evidence type="ECO:0000313" key="3">
    <source>
        <dbReference type="Proteomes" id="UP000235122"/>
    </source>
</evidence>
<dbReference type="SUPFAM" id="SSF52833">
    <property type="entry name" value="Thioredoxin-like"/>
    <property type="match status" value="1"/>
</dbReference>
<dbReference type="EMBL" id="PKKO01000004">
    <property type="protein sequence ID" value="PKY72170.1"/>
    <property type="molecule type" value="Genomic_DNA"/>
</dbReference>
<proteinExistence type="predicted"/>
<dbReference type="GO" id="GO:0004364">
    <property type="term" value="F:glutathione transferase activity"/>
    <property type="evidence" value="ECO:0007669"/>
    <property type="project" value="InterPro"/>
</dbReference>
<gene>
    <name evidence="2" type="ORF">CYJ19_08200</name>
</gene>
<sequence>MITSKRFGGALPVQEGRYHLFVSPVCPWCRRVSIARRILGLEEAISISESTGKGKDGFLFEGEDGFDPILRVRTARELYRRQEDWEVGEATSVPALVDLSAPNTPIVANESADLLIDLATVWRPLHKEGAPDLYPEKEREKLAGLDEQIHQNVNSQFYPIAHREDEEQAQAAIEKICAYLHRVDPLLAQSTYLTGEQVRGSDIRLFTTLEGLASVVPFASTLRGAFADTPNVARYFRHLCAQDGWVSDLEAKVLHLN</sequence>
<evidence type="ECO:0000313" key="2">
    <source>
        <dbReference type="EMBL" id="PKY72170.1"/>
    </source>
</evidence>
<dbReference type="AlphaFoldDB" id="A0A2I1IM21"/>
<dbReference type="RefSeq" id="WP_024331204.1">
    <property type="nucleotide sequence ID" value="NZ_JASOXK010000003.1"/>
</dbReference>
<dbReference type="InterPro" id="IPR004046">
    <property type="entry name" value="GST_C"/>
</dbReference>
<evidence type="ECO:0000259" key="1">
    <source>
        <dbReference type="PROSITE" id="PS50405"/>
    </source>
</evidence>
<dbReference type="Pfam" id="PF00043">
    <property type="entry name" value="GST_C"/>
    <property type="match status" value="1"/>
</dbReference>
<dbReference type="PANTHER" id="PTHR32419">
    <property type="entry name" value="GLUTATHIONYL-HYDROQUINONE REDUCTASE"/>
    <property type="match status" value="1"/>
</dbReference>
<dbReference type="GO" id="GO:0005737">
    <property type="term" value="C:cytoplasm"/>
    <property type="evidence" value="ECO:0007669"/>
    <property type="project" value="TreeGrafter"/>
</dbReference>
<dbReference type="PROSITE" id="PS50405">
    <property type="entry name" value="GST_CTER"/>
    <property type="match status" value="1"/>
</dbReference>
<protein>
    <recommendedName>
        <fullName evidence="1">GST C-terminal domain-containing protein</fullName>
    </recommendedName>
</protein>
<organism evidence="2 3">
    <name type="scientific">Winkia neuii</name>
    <dbReference type="NCBI Taxonomy" id="33007"/>
    <lineage>
        <taxon>Bacteria</taxon>
        <taxon>Bacillati</taxon>
        <taxon>Actinomycetota</taxon>
        <taxon>Actinomycetes</taxon>
        <taxon>Actinomycetales</taxon>
        <taxon>Actinomycetaceae</taxon>
        <taxon>Winkia</taxon>
    </lineage>
</organism>
<comment type="caution">
    <text evidence="2">The sequence shown here is derived from an EMBL/GenBank/DDBJ whole genome shotgun (WGS) entry which is preliminary data.</text>
</comment>
<accession>A0A2I1IM21</accession>
<feature type="domain" description="GST C-terminal" evidence="1">
    <location>
        <begin position="132"/>
        <end position="257"/>
    </location>
</feature>
<dbReference type="SUPFAM" id="SSF47616">
    <property type="entry name" value="GST C-terminal domain-like"/>
    <property type="match status" value="1"/>
</dbReference>
<dbReference type="InterPro" id="IPR036282">
    <property type="entry name" value="Glutathione-S-Trfase_C_sf"/>
</dbReference>
<dbReference type="Gene3D" id="3.40.30.10">
    <property type="entry name" value="Glutaredoxin"/>
    <property type="match status" value="1"/>
</dbReference>
<dbReference type="InterPro" id="IPR016639">
    <property type="entry name" value="GST_Omega/GSH"/>
</dbReference>
<dbReference type="STRING" id="33007.HMPREF3198_00604"/>
<dbReference type="InterPro" id="IPR010987">
    <property type="entry name" value="Glutathione-S-Trfase_C-like"/>
</dbReference>
<dbReference type="PANTHER" id="PTHR32419:SF6">
    <property type="entry name" value="GLUTATHIONE S-TRANSFERASE OMEGA-LIKE 1-RELATED"/>
    <property type="match status" value="1"/>
</dbReference>
<dbReference type="Proteomes" id="UP000235122">
    <property type="component" value="Unassembled WGS sequence"/>
</dbReference>
<keyword evidence="3" id="KW-1185">Reference proteome</keyword>
<dbReference type="Gene3D" id="1.20.1050.10">
    <property type="match status" value="1"/>
</dbReference>
<dbReference type="GeneID" id="35867509"/>
<name>A0A2I1IM21_9ACTO</name>